<dbReference type="Pfam" id="PF00588">
    <property type="entry name" value="SpoU_methylase"/>
    <property type="match status" value="1"/>
</dbReference>
<proteinExistence type="inferred from homology"/>
<protein>
    <submittedName>
        <fullName evidence="6">TrmH family RNA methyltransferase</fullName>
    </submittedName>
</protein>
<dbReference type="Gene3D" id="3.40.1280.10">
    <property type="match status" value="1"/>
</dbReference>
<reference evidence="6 7" key="1">
    <citation type="submission" date="2018-01" db="EMBL/GenBank/DDBJ databases">
        <title>Genomic Encyclopedia of Type Strains, Phase I: the one thousand microbial genomes (KMG-I) project.</title>
        <authorList>
            <person name="Goeker M."/>
        </authorList>
    </citation>
    <scope>NUCLEOTIDE SEQUENCE [LARGE SCALE GENOMIC DNA]</scope>
    <source>
        <strain evidence="6 7">DSM 17960</strain>
    </source>
</reference>
<organism evidence="6 7">
    <name type="scientific">Flavobacterium croceum DSM 17960</name>
    <dbReference type="NCBI Taxonomy" id="1121886"/>
    <lineage>
        <taxon>Bacteria</taxon>
        <taxon>Pseudomonadati</taxon>
        <taxon>Bacteroidota</taxon>
        <taxon>Flavobacteriia</taxon>
        <taxon>Flavobacteriales</taxon>
        <taxon>Flavobacteriaceae</taxon>
        <taxon>Flavobacterium</taxon>
    </lineage>
</organism>
<comment type="similarity">
    <text evidence="1">Belongs to the class IV-like SAM-binding methyltransferase superfamily. RNA methyltransferase TrmH family.</text>
</comment>
<dbReference type="Gene3D" id="3.30.1330.30">
    <property type="match status" value="1"/>
</dbReference>
<feature type="domain" description="tRNA/rRNA methyltransferase SpoU type" evidence="4">
    <location>
        <begin position="99"/>
        <end position="236"/>
    </location>
</feature>
<dbReference type="EMBL" id="PQNY01000003">
    <property type="protein sequence ID" value="POS02607.1"/>
    <property type="molecule type" value="Genomic_DNA"/>
</dbReference>
<dbReference type="GO" id="GO:0008173">
    <property type="term" value="F:RNA methyltransferase activity"/>
    <property type="evidence" value="ECO:0007669"/>
    <property type="project" value="InterPro"/>
</dbReference>
<evidence type="ECO:0000259" key="5">
    <source>
        <dbReference type="Pfam" id="PF22435"/>
    </source>
</evidence>
<evidence type="ECO:0000256" key="1">
    <source>
        <dbReference type="ARBA" id="ARBA00007228"/>
    </source>
</evidence>
<dbReference type="InterPro" id="IPR029026">
    <property type="entry name" value="tRNA_m1G_MTases_N"/>
</dbReference>
<dbReference type="GO" id="GO:0006396">
    <property type="term" value="P:RNA processing"/>
    <property type="evidence" value="ECO:0007669"/>
    <property type="project" value="InterPro"/>
</dbReference>
<dbReference type="InterPro" id="IPR053888">
    <property type="entry name" value="MRM3-like_sub_bind"/>
</dbReference>
<evidence type="ECO:0000259" key="4">
    <source>
        <dbReference type="Pfam" id="PF00588"/>
    </source>
</evidence>
<dbReference type="Pfam" id="PF22435">
    <property type="entry name" value="MRM3-like_sub_bind"/>
    <property type="match status" value="1"/>
</dbReference>
<dbReference type="InterPro" id="IPR001537">
    <property type="entry name" value="SpoU_MeTrfase"/>
</dbReference>
<gene>
    <name evidence="6" type="ORF">Q361_103120</name>
</gene>
<dbReference type="GO" id="GO:0003723">
    <property type="term" value="F:RNA binding"/>
    <property type="evidence" value="ECO:0007669"/>
    <property type="project" value="InterPro"/>
</dbReference>
<evidence type="ECO:0000313" key="6">
    <source>
        <dbReference type="EMBL" id="POS02607.1"/>
    </source>
</evidence>
<dbReference type="GO" id="GO:0032259">
    <property type="term" value="P:methylation"/>
    <property type="evidence" value="ECO:0007669"/>
    <property type="project" value="UniProtKB-KW"/>
</dbReference>
<dbReference type="PANTHER" id="PTHR43191">
    <property type="entry name" value="RRNA METHYLTRANSFERASE 3"/>
    <property type="match status" value="1"/>
</dbReference>
<dbReference type="AlphaFoldDB" id="A0A2S4NA87"/>
<dbReference type="SUPFAM" id="SSF75217">
    <property type="entry name" value="alpha/beta knot"/>
    <property type="match status" value="1"/>
</dbReference>
<evidence type="ECO:0000256" key="2">
    <source>
        <dbReference type="ARBA" id="ARBA00022603"/>
    </source>
</evidence>
<dbReference type="CDD" id="cd18109">
    <property type="entry name" value="SpoU-like_RNA-MTase"/>
    <property type="match status" value="1"/>
</dbReference>
<comment type="caution">
    <text evidence="6">The sequence shown here is derived from an EMBL/GenBank/DDBJ whole genome shotgun (WGS) entry which is preliminary data.</text>
</comment>
<feature type="domain" description="MRM3-like substrate binding" evidence="5">
    <location>
        <begin position="5"/>
        <end position="84"/>
    </location>
</feature>
<dbReference type="InterPro" id="IPR029064">
    <property type="entry name" value="Ribosomal_eL30-like_sf"/>
</dbReference>
<dbReference type="RefSeq" id="WP_103725265.1">
    <property type="nucleotide sequence ID" value="NZ_PQNY01000003.1"/>
</dbReference>
<dbReference type="InterPro" id="IPR051259">
    <property type="entry name" value="rRNA_Methyltransferase"/>
</dbReference>
<dbReference type="InterPro" id="IPR029028">
    <property type="entry name" value="Alpha/beta_knot_MTases"/>
</dbReference>
<dbReference type="OrthoDB" id="9785673at2"/>
<keyword evidence="3 6" id="KW-0808">Transferase</keyword>
<evidence type="ECO:0000313" key="7">
    <source>
        <dbReference type="Proteomes" id="UP000237056"/>
    </source>
</evidence>
<dbReference type="Proteomes" id="UP000237056">
    <property type="component" value="Unassembled WGS sequence"/>
</dbReference>
<evidence type="ECO:0000256" key="3">
    <source>
        <dbReference type="ARBA" id="ARBA00022679"/>
    </source>
</evidence>
<name>A0A2S4NA87_9FLAO</name>
<keyword evidence="2 6" id="KW-0489">Methyltransferase</keyword>
<accession>A0A2S4NA87</accession>
<dbReference type="PANTHER" id="PTHR43191:SF2">
    <property type="entry name" value="RRNA METHYLTRANSFERASE 3, MITOCHONDRIAL"/>
    <property type="match status" value="1"/>
</dbReference>
<dbReference type="SUPFAM" id="SSF55315">
    <property type="entry name" value="L30e-like"/>
    <property type="match status" value="1"/>
</dbReference>
<keyword evidence="7" id="KW-1185">Reference proteome</keyword>
<sequence>MLSKNQIKLITSLQHKKYRLQHQLFIAEGIKVIDELLDAEYVLHQLFVTNSSLFTQVSSIKKHLVSDTEMQKISCLATPSSCLAVFEIPAEKPMQTNGLVLALDNVRDPGNFGTIIRLCDWYGVSQIVCSKETVDLYNPKVVMATMGSIARVQVSYIDLENYLQNTNLPIYGTFMDGINVYQQQLPVQGILVMGNEANGISKNIERLVTHKIAIPRFGTHQKTESLNVASATAIFLSEFKRNC</sequence>